<feature type="signal peptide" evidence="1">
    <location>
        <begin position="1"/>
        <end position="22"/>
    </location>
</feature>
<gene>
    <name evidence="2" type="ORF">GF068_35935</name>
</gene>
<dbReference type="EMBL" id="WJIE01000016">
    <property type="protein sequence ID" value="MRG97279.1"/>
    <property type="molecule type" value="Genomic_DNA"/>
</dbReference>
<protein>
    <recommendedName>
        <fullName evidence="4">PE-PGRS family protein</fullName>
    </recommendedName>
</protein>
<dbReference type="Proteomes" id="UP000440224">
    <property type="component" value="Unassembled WGS sequence"/>
</dbReference>
<evidence type="ECO:0000256" key="1">
    <source>
        <dbReference type="SAM" id="SignalP"/>
    </source>
</evidence>
<evidence type="ECO:0000313" key="3">
    <source>
        <dbReference type="Proteomes" id="UP000440224"/>
    </source>
</evidence>
<evidence type="ECO:0008006" key="4">
    <source>
        <dbReference type="Google" id="ProtNLM"/>
    </source>
</evidence>
<dbReference type="PROSITE" id="PS51257">
    <property type="entry name" value="PROKAR_LIPOPROTEIN"/>
    <property type="match status" value="1"/>
</dbReference>
<dbReference type="RefSeq" id="WP_153824060.1">
    <property type="nucleotide sequence ID" value="NZ_WJIE01000016.1"/>
</dbReference>
<evidence type="ECO:0000313" key="2">
    <source>
        <dbReference type="EMBL" id="MRG97279.1"/>
    </source>
</evidence>
<organism evidence="2 3">
    <name type="scientific">Polyangium spumosum</name>
    <dbReference type="NCBI Taxonomy" id="889282"/>
    <lineage>
        <taxon>Bacteria</taxon>
        <taxon>Pseudomonadati</taxon>
        <taxon>Myxococcota</taxon>
        <taxon>Polyangia</taxon>
        <taxon>Polyangiales</taxon>
        <taxon>Polyangiaceae</taxon>
        <taxon>Polyangium</taxon>
    </lineage>
</organism>
<dbReference type="OrthoDB" id="5525814at2"/>
<feature type="chain" id="PRO_5026649186" description="PE-PGRS family protein" evidence="1">
    <location>
        <begin position="23"/>
        <end position="350"/>
    </location>
</feature>
<keyword evidence="1" id="KW-0732">Signal</keyword>
<accession>A0A6N7PZI7</accession>
<dbReference type="AlphaFoldDB" id="A0A6N7PZI7"/>
<comment type="caution">
    <text evidence="2">The sequence shown here is derived from an EMBL/GenBank/DDBJ whole genome shotgun (WGS) entry which is preliminary data.</text>
</comment>
<keyword evidence="3" id="KW-1185">Reference proteome</keyword>
<reference evidence="2 3" key="1">
    <citation type="submission" date="2019-10" db="EMBL/GenBank/DDBJ databases">
        <title>A soil myxobacterium in the family Polyangiaceae.</title>
        <authorList>
            <person name="Li Y."/>
            <person name="Wang J."/>
        </authorList>
    </citation>
    <scope>NUCLEOTIDE SEQUENCE [LARGE SCALE GENOMIC DNA]</scope>
    <source>
        <strain evidence="2 3">DSM 14734</strain>
    </source>
</reference>
<sequence length="350" mass="33967">MRIGRAWILPLVIAGLSTFGVACGTGTNPGTPGGTGGAGAGGMGGAGGVGGEGGVGGGTGGAGGGTGGGTAGSGGMNGCGSAADCPGADSECGVRTCNAGVCGMLALKQEGTVLQSQKYGDCTRAVCGAMGEVVEVEDTNDRYDDGNPCTLDTCTGGTTLHINQDAGFACGMNGKCDAAGQCVRCNVGGPSNECPSGNICVASKNYKDIETLDVAINKCVPASCKDGVKNNNESDIDCGGNTCAPCNVDKVCNGPLDCMEAACDTATKTCAAPTCFDSSLNGNETFPDYGGPDCPPNFVTGAACKGPSDCLHGVCQGAKCAAPTCFDATLNGTETGVDCGGSCAATCFTP</sequence>
<proteinExistence type="predicted"/>
<name>A0A6N7PZI7_9BACT</name>